<dbReference type="AlphaFoldDB" id="A0A1G2GR98"/>
<feature type="transmembrane region" description="Helical" evidence="1">
    <location>
        <begin position="189"/>
        <end position="209"/>
    </location>
</feature>
<comment type="caution">
    <text evidence="2">The sequence shown here is derived from an EMBL/GenBank/DDBJ whole genome shotgun (WGS) entry which is preliminary data.</text>
</comment>
<feature type="transmembrane region" description="Helical" evidence="1">
    <location>
        <begin position="21"/>
        <end position="45"/>
    </location>
</feature>
<name>A0A1G2GR98_9BACT</name>
<feature type="transmembrane region" description="Helical" evidence="1">
    <location>
        <begin position="216"/>
        <end position="236"/>
    </location>
</feature>
<proteinExistence type="predicted"/>
<feature type="transmembrane region" description="Helical" evidence="1">
    <location>
        <begin position="124"/>
        <end position="145"/>
    </location>
</feature>
<organism evidence="2 3">
    <name type="scientific">Candidatus Ryanbacteria bacterium RIFCSPLOWO2_01_FULL_48_26</name>
    <dbReference type="NCBI Taxonomy" id="1802126"/>
    <lineage>
        <taxon>Bacteria</taxon>
        <taxon>Candidatus Ryaniibacteriota</taxon>
    </lineage>
</organism>
<protein>
    <submittedName>
        <fullName evidence="2">Uncharacterized protein</fullName>
    </submittedName>
</protein>
<evidence type="ECO:0000256" key="1">
    <source>
        <dbReference type="SAM" id="Phobius"/>
    </source>
</evidence>
<gene>
    <name evidence="2" type="ORF">A3B25_00870</name>
</gene>
<dbReference type="STRING" id="1802126.A3B25_00870"/>
<accession>A0A1G2GR98</accession>
<reference evidence="2 3" key="1">
    <citation type="journal article" date="2016" name="Nat. Commun.">
        <title>Thousands of microbial genomes shed light on interconnected biogeochemical processes in an aquifer system.</title>
        <authorList>
            <person name="Anantharaman K."/>
            <person name="Brown C.T."/>
            <person name="Hug L.A."/>
            <person name="Sharon I."/>
            <person name="Castelle C.J."/>
            <person name="Probst A.J."/>
            <person name="Thomas B.C."/>
            <person name="Singh A."/>
            <person name="Wilkins M.J."/>
            <person name="Karaoz U."/>
            <person name="Brodie E.L."/>
            <person name="Williams K.H."/>
            <person name="Hubbard S.S."/>
            <person name="Banfield J.F."/>
        </authorList>
    </citation>
    <scope>NUCLEOTIDE SEQUENCE [LARGE SCALE GENOMIC DNA]</scope>
</reference>
<feature type="transmembrane region" description="Helical" evidence="1">
    <location>
        <begin position="57"/>
        <end position="85"/>
    </location>
</feature>
<dbReference type="EMBL" id="MHNW01000040">
    <property type="protein sequence ID" value="OGZ52733.1"/>
    <property type="molecule type" value="Genomic_DNA"/>
</dbReference>
<evidence type="ECO:0000313" key="2">
    <source>
        <dbReference type="EMBL" id="OGZ52733.1"/>
    </source>
</evidence>
<feature type="transmembrane region" description="Helical" evidence="1">
    <location>
        <begin position="165"/>
        <end position="183"/>
    </location>
</feature>
<keyword evidence="1" id="KW-1133">Transmembrane helix</keyword>
<keyword evidence="1" id="KW-0812">Transmembrane</keyword>
<dbReference type="Proteomes" id="UP000179106">
    <property type="component" value="Unassembled WGS sequence"/>
</dbReference>
<evidence type="ECO:0000313" key="3">
    <source>
        <dbReference type="Proteomes" id="UP000179106"/>
    </source>
</evidence>
<feature type="transmembrane region" description="Helical" evidence="1">
    <location>
        <begin position="97"/>
        <end position="118"/>
    </location>
</feature>
<keyword evidence="1" id="KW-0472">Membrane</keyword>
<sequence length="238" mass="27754">MAEKLKSILKQIPWSLALRAFVFGASWLLLPFWAFLLLSLYFYLFPFFQPVRFAVHFAILIFFMAAASLGFVAAVFFSIVFYLLLGLKDFRFTDRRSAYETFLILFVFMFASRFYFFFETRQGISPLFYVLFFGIIFFFLSRGLFGYSATSFELVLKNRSQVSRFILAVLLCQLMLGIAVLPLDFLYQTSFFFLSAVVLIESVFDYLYGVLTSRRLLANFSIFFVFVVIILGFAPWSL</sequence>